<evidence type="ECO:0000256" key="1">
    <source>
        <dbReference type="SAM" id="SignalP"/>
    </source>
</evidence>
<evidence type="ECO:0000313" key="3">
    <source>
        <dbReference type="Proteomes" id="UP000309488"/>
    </source>
</evidence>
<dbReference type="InterPro" id="IPR038468">
    <property type="entry name" value="MmpS_C"/>
</dbReference>
<evidence type="ECO:0000313" key="2">
    <source>
        <dbReference type="EMBL" id="TKC12931.1"/>
    </source>
</evidence>
<proteinExistence type="predicted"/>
<accession>A0A4U1CUR6</accession>
<dbReference type="RefSeq" id="WP_136839054.1">
    <property type="nucleotide sequence ID" value="NZ_SWBR01000001.1"/>
</dbReference>
<keyword evidence="3" id="KW-1185">Reference proteome</keyword>
<reference evidence="2 3" key="1">
    <citation type="submission" date="2019-04" db="EMBL/GenBank/DDBJ databases">
        <title>Pedobacter sp. RP-3-22 sp. nov., isolated from Arctic soil.</title>
        <authorList>
            <person name="Dahal R.H."/>
            <person name="Kim D.-U."/>
        </authorList>
    </citation>
    <scope>NUCLEOTIDE SEQUENCE [LARGE SCALE GENOMIC DNA]</scope>
    <source>
        <strain evidence="2 3">RP-3-22</strain>
    </source>
</reference>
<dbReference type="AlphaFoldDB" id="A0A4U1CUR6"/>
<sequence length="132" mass="14095">MTKYLNKLILVTLVSLFMFSACKKSDKKPQEESRTVKYEITGNFTGKLTVIYNDNVTGNTVLTEVPLPFSKTVTYGSNVKGIGFGANSSTVSAPGQNAKITIYSHTGAVLATDTQPTGASGELSSPTIAYIF</sequence>
<organism evidence="2 3">
    <name type="scientific">Pedobacter polaris</name>
    <dbReference type="NCBI Taxonomy" id="2571273"/>
    <lineage>
        <taxon>Bacteria</taxon>
        <taxon>Pseudomonadati</taxon>
        <taxon>Bacteroidota</taxon>
        <taxon>Sphingobacteriia</taxon>
        <taxon>Sphingobacteriales</taxon>
        <taxon>Sphingobacteriaceae</taxon>
        <taxon>Pedobacter</taxon>
    </lineage>
</organism>
<dbReference type="PROSITE" id="PS51257">
    <property type="entry name" value="PROKAR_LIPOPROTEIN"/>
    <property type="match status" value="1"/>
</dbReference>
<dbReference type="OrthoDB" id="1377205at2"/>
<gene>
    <name evidence="2" type="ORF">FA048_04755</name>
</gene>
<dbReference type="Proteomes" id="UP000309488">
    <property type="component" value="Unassembled WGS sequence"/>
</dbReference>
<comment type="caution">
    <text evidence="2">The sequence shown here is derived from an EMBL/GenBank/DDBJ whole genome shotgun (WGS) entry which is preliminary data.</text>
</comment>
<name>A0A4U1CUR6_9SPHI</name>
<dbReference type="Gene3D" id="2.60.40.2880">
    <property type="entry name" value="MmpS1-5, C-terminal soluble domain"/>
    <property type="match status" value="1"/>
</dbReference>
<feature type="signal peptide" evidence="1">
    <location>
        <begin position="1"/>
        <end position="23"/>
    </location>
</feature>
<dbReference type="EMBL" id="SWBR01000001">
    <property type="protein sequence ID" value="TKC12931.1"/>
    <property type="molecule type" value="Genomic_DNA"/>
</dbReference>
<feature type="chain" id="PRO_5020346412" evidence="1">
    <location>
        <begin position="24"/>
        <end position="132"/>
    </location>
</feature>
<protein>
    <submittedName>
        <fullName evidence="2">Uncharacterized protein</fullName>
    </submittedName>
</protein>
<keyword evidence="1" id="KW-0732">Signal</keyword>